<keyword evidence="2" id="KW-1133">Transmembrane helix</keyword>
<dbReference type="AlphaFoldDB" id="A0AAD5NJQ5"/>
<keyword evidence="5" id="KW-1185">Reference proteome</keyword>
<sequence length="367" mass="41864">MDANTQLSAFWAPFLVLHLGGPDTVTAFALEDNELWLRHLLGLFVQTGMALSVFLMSWTASSLSILSSVMFFVGIVKYAERTWVLRSASIQQRRKSSRSPLSCFEEYAPMRIRSEEDRLRLAKDMLYICTCAFVDGTMEEYVRNSSFIEFSKPLAPEYAFEVIEIELGLIYDMLYTKAPLLYTCGGIVLRLITFSLTCLVMVLFPVIVDKHKYSMVDLWITYLLIIVAIIHDIYAALLLVLSDRFAAWLIEYNRDSIFKAWLIKRLPSTRWSNNMSQYSLLQLSFTSTIAMKCIIQLRDHFKSLIKDGHLKDYALKGGSKQSECQENYRGGGQERKSPRKSSLSTAINTVFGGPYTSQSKRGKSLKI</sequence>
<dbReference type="PANTHER" id="PTHR31325">
    <property type="entry name" value="OS01G0798800 PROTEIN-RELATED"/>
    <property type="match status" value="1"/>
</dbReference>
<reference evidence="4" key="2">
    <citation type="submission" date="2023-02" db="EMBL/GenBank/DDBJ databases">
        <authorList>
            <person name="Swenson N.G."/>
            <person name="Wegrzyn J.L."/>
            <person name="Mcevoy S.L."/>
        </authorList>
    </citation>
    <scope>NUCLEOTIDE SEQUENCE</scope>
    <source>
        <strain evidence="4">91603</strain>
        <tissue evidence="4">Leaf</tissue>
    </source>
</reference>
<accession>A0AAD5NJQ5</accession>
<evidence type="ECO:0000313" key="4">
    <source>
        <dbReference type="EMBL" id="KAI9162159.1"/>
    </source>
</evidence>
<evidence type="ECO:0000313" key="5">
    <source>
        <dbReference type="Proteomes" id="UP001064489"/>
    </source>
</evidence>
<feature type="transmembrane region" description="Helical" evidence="2">
    <location>
        <begin position="51"/>
        <end position="76"/>
    </location>
</feature>
<evidence type="ECO:0000259" key="3">
    <source>
        <dbReference type="Pfam" id="PF13968"/>
    </source>
</evidence>
<evidence type="ECO:0000256" key="1">
    <source>
        <dbReference type="SAM" id="MobiDB-lite"/>
    </source>
</evidence>
<feature type="region of interest" description="Disordered" evidence="1">
    <location>
        <begin position="322"/>
        <end position="367"/>
    </location>
</feature>
<reference evidence="4" key="1">
    <citation type="journal article" date="2022" name="Plant J.">
        <title>Strategies of tolerance reflected in two North American maple genomes.</title>
        <authorList>
            <person name="McEvoy S.L."/>
            <person name="Sezen U.U."/>
            <person name="Trouern-Trend A."/>
            <person name="McMahon S.M."/>
            <person name="Schaberg P.G."/>
            <person name="Yang J."/>
            <person name="Wegrzyn J.L."/>
            <person name="Swenson N.G."/>
        </authorList>
    </citation>
    <scope>NUCLEOTIDE SEQUENCE</scope>
    <source>
        <strain evidence="4">91603</strain>
    </source>
</reference>
<dbReference type="Pfam" id="PF13968">
    <property type="entry name" value="DUF4220"/>
    <property type="match status" value="1"/>
</dbReference>
<gene>
    <name evidence="4" type="ORF">LWI28_024415</name>
</gene>
<name>A0AAD5NJQ5_ACENE</name>
<dbReference type="Proteomes" id="UP001064489">
    <property type="component" value="Chromosome 2"/>
</dbReference>
<evidence type="ECO:0000256" key="2">
    <source>
        <dbReference type="SAM" id="Phobius"/>
    </source>
</evidence>
<comment type="caution">
    <text evidence="4">The sequence shown here is derived from an EMBL/GenBank/DDBJ whole genome shotgun (WGS) entry which is preliminary data.</text>
</comment>
<dbReference type="EMBL" id="JAJSOW010000106">
    <property type="protein sequence ID" value="KAI9162159.1"/>
    <property type="molecule type" value="Genomic_DNA"/>
</dbReference>
<organism evidence="4 5">
    <name type="scientific">Acer negundo</name>
    <name type="common">Box elder</name>
    <dbReference type="NCBI Taxonomy" id="4023"/>
    <lineage>
        <taxon>Eukaryota</taxon>
        <taxon>Viridiplantae</taxon>
        <taxon>Streptophyta</taxon>
        <taxon>Embryophyta</taxon>
        <taxon>Tracheophyta</taxon>
        <taxon>Spermatophyta</taxon>
        <taxon>Magnoliopsida</taxon>
        <taxon>eudicotyledons</taxon>
        <taxon>Gunneridae</taxon>
        <taxon>Pentapetalae</taxon>
        <taxon>rosids</taxon>
        <taxon>malvids</taxon>
        <taxon>Sapindales</taxon>
        <taxon>Sapindaceae</taxon>
        <taxon>Hippocastanoideae</taxon>
        <taxon>Acereae</taxon>
        <taxon>Acer</taxon>
    </lineage>
</organism>
<protein>
    <recommendedName>
        <fullName evidence="3">DUF4220 domain-containing protein</fullName>
    </recommendedName>
</protein>
<feature type="transmembrane region" description="Helical" evidence="2">
    <location>
        <begin position="180"/>
        <end position="207"/>
    </location>
</feature>
<dbReference type="InterPro" id="IPR025315">
    <property type="entry name" value="DUF4220"/>
</dbReference>
<proteinExistence type="predicted"/>
<feature type="transmembrane region" description="Helical" evidence="2">
    <location>
        <begin position="219"/>
        <end position="241"/>
    </location>
</feature>
<keyword evidence="2" id="KW-0812">Transmembrane</keyword>
<feature type="domain" description="DUF4220" evidence="3">
    <location>
        <begin position="3"/>
        <end position="282"/>
    </location>
</feature>
<keyword evidence="2" id="KW-0472">Membrane</keyword>